<comment type="caution">
    <text evidence="4">The sequence shown here is derived from an EMBL/GenBank/DDBJ whole genome shotgun (WGS) entry which is preliminary data.</text>
</comment>
<accession>A0AAW2NP02</accession>
<organism evidence="4">
    <name type="scientific">Sesamum radiatum</name>
    <name type="common">Black benniseed</name>
    <dbReference type="NCBI Taxonomy" id="300843"/>
    <lineage>
        <taxon>Eukaryota</taxon>
        <taxon>Viridiplantae</taxon>
        <taxon>Streptophyta</taxon>
        <taxon>Embryophyta</taxon>
        <taxon>Tracheophyta</taxon>
        <taxon>Spermatophyta</taxon>
        <taxon>Magnoliopsida</taxon>
        <taxon>eudicotyledons</taxon>
        <taxon>Gunneridae</taxon>
        <taxon>Pentapetalae</taxon>
        <taxon>asterids</taxon>
        <taxon>lamiids</taxon>
        <taxon>Lamiales</taxon>
        <taxon>Pedaliaceae</taxon>
        <taxon>Sesamum</taxon>
    </lineage>
</organism>
<dbReference type="AlphaFoldDB" id="A0AAW2NP02"/>
<name>A0AAW2NP02_SESRA</name>
<evidence type="ECO:0000256" key="1">
    <source>
        <dbReference type="ARBA" id="ARBA00010020"/>
    </source>
</evidence>
<reference evidence="4" key="2">
    <citation type="journal article" date="2024" name="Plant">
        <title>Genomic evolution and insights into agronomic trait innovations of Sesamum species.</title>
        <authorList>
            <person name="Miao H."/>
            <person name="Wang L."/>
            <person name="Qu L."/>
            <person name="Liu H."/>
            <person name="Sun Y."/>
            <person name="Le M."/>
            <person name="Wang Q."/>
            <person name="Wei S."/>
            <person name="Zheng Y."/>
            <person name="Lin W."/>
            <person name="Duan Y."/>
            <person name="Cao H."/>
            <person name="Xiong S."/>
            <person name="Wang X."/>
            <person name="Wei L."/>
            <person name="Li C."/>
            <person name="Ma Q."/>
            <person name="Ju M."/>
            <person name="Zhao R."/>
            <person name="Li G."/>
            <person name="Mu C."/>
            <person name="Tian Q."/>
            <person name="Mei H."/>
            <person name="Zhang T."/>
            <person name="Gao T."/>
            <person name="Zhang H."/>
        </authorList>
    </citation>
    <scope>NUCLEOTIDE SEQUENCE</scope>
    <source>
        <strain evidence="4">G02</strain>
    </source>
</reference>
<gene>
    <name evidence="4" type="ORF">Sradi_4354300</name>
</gene>
<proteinExistence type="inferred from homology"/>
<comment type="function">
    <text evidence="2">Involved in regulation of actin and microtubule organization. Part of a WAVE complex that activates the Arp2/3 complex.</text>
</comment>
<comment type="similarity">
    <text evidence="1">Belongs to the ABI family.</text>
</comment>
<dbReference type="Gene3D" id="6.10.140.1620">
    <property type="match status" value="1"/>
</dbReference>
<dbReference type="EMBL" id="JACGWJ010000019">
    <property type="protein sequence ID" value="KAL0345230.1"/>
    <property type="molecule type" value="Genomic_DNA"/>
</dbReference>
<protein>
    <recommendedName>
        <fullName evidence="5">Protein ABIL5</fullName>
    </recommendedName>
</protein>
<dbReference type="PANTHER" id="PTHR10460:SF11">
    <property type="entry name" value="PROTEIN ABIL5-RELATED"/>
    <property type="match status" value="1"/>
</dbReference>
<sequence>MEKMRRIQEENSNSNNTALVDNAKVLEKSVKELRDFSSQVYRAADYCETSFLHTQDKRIVLETTKEYISKAVVTVVDHLGGISANLEYSLRNSDSIPQTEHKIDMLKLRIGTCQQQSHKLALERFYLTADFSRHHCRYILPPAKDPEMKNVESRCTKGDVVADDEKRNEFETEEPLFLHTYNCKPSFQVENSRTDMVKNNEFSSPVLPVNDRLAILPKAEQLTFQFQGLQRSPVIFAFRNFGLSVPNLQKNITTNSIMLSQRLTINYYVVERGPRGKGRRGWKPQAFRHLRNAKAKTPRRRGMEQSIRNGHNDMKGRKDVHRLTNF</sequence>
<dbReference type="InterPro" id="IPR028457">
    <property type="entry name" value="ABI"/>
</dbReference>
<feature type="region of interest" description="Disordered" evidence="3">
    <location>
        <begin position="292"/>
        <end position="326"/>
    </location>
</feature>
<evidence type="ECO:0008006" key="5">
    <source>
        <dbReference type="Google" id="ProtNLM"/>
    </source>
</evidence>
<dbReference type="PANTHER" id="PTHR10460">
    <property type="entry name" value="ABL INTERACTOR FAMILY MEMBER"/>
    <property type="match status" value="1"/>
</dbReference>
<evidence type="ECO:0000256" key="2">
    <source>
        <dbReference type="ARBA" id="ARBA00025223"/>
    </source>
</evidence>
<evidence type="ECO:0000313" key="4">
    <source>
        <dbReference type="EMBL" id="KAL0345230.1"/>
    </source>
</evidence>
<reference evidence="4" key="1">
    <citation type="submission" date="2020-06" db="EMBL/GenBank/DDBJ databases">
        <authorList>
            <person name="Li T."/>
            <person name="Hu X."/>
            <person name="Zhang T."/>
            <person name="Song X."/>
            <person name="Zhang H."/>
            <person name="Dai N."/>
            <person name="Sheng W."/>
            <person name="Hou X."/>
            <person name="Wei L."/>
        </authorList>
    </citation>
    <scope>NUCLEOTIDE SEQUENCE</scope>
    <source>
        <strain evidence="4">G02</strain>
        <tissue evidence="4">Leaf</tissue>
    </source>
</reference>
<evidence type="ECO:0000256" key="3">
    <source>
        <dbReference type="SAM" id="MobiDB-lite"/>
    </source>
</evidence>